<evidence type="ECO:0000313" key="2">
    <source>
        <dbReference type="Proteomes" id="UP001227543"/>
    </source>
</evidence>
<dbReference type="Proteomes" id="UP001227543">
    <property type="component" value="Unassembled WGS sequence"/>
</dbReference>
<dbReference type="RefSeq" id="XP_060375484.1">
    <property type="nucleotide sequence ID" value="XM_060529901.1"/>
</dbReference>
<evidence type="ECO:0000313" key="1">
    <source>
        <dbReference type="EMBL" id="KAK1481651.1"/>
    </source>
</evidence>
<gene>
    <name evidence="1" type="ORF">CTAM01_13899</name>
</gene>
<keyword evidence="2" id="KW-1185">Reference proteome</keyword>
<comment type="caution">
    <text evidence="1">The sequence shown here is derived from an EMBL/GenBank/DDBJ whole genome shotgun (WGS) entry which is preliminary data.</text>
</comment>
<sequence>MMNMQYARKTRIANPDEAGEATILQTGLAVCRSMHEELEIRLQPVKGLGMGGCGFEEDKDKDKDKDKEPLVWPLCSRPGSLDSWSPDPTTAGWMIRWQVDRVWQPGVYEHKAPKDTARECGVVKFTRRFSTFSGGDGKRRWTTSA</sequence>
<dbReference type="EMBL" id="MLFU01000108">
    <property type="protein sequence ID" value="KAK1481651.1"/>
    <property type="molecule type" value="Genomic_DNA"/>
</dbReference>
<dbReference type="GeneID" id="85414139"/>
<protein>
    <submittedName>
        <fullName evidence="1">Uncharacterized protein</fullName>
    </submittedName>
</protein>
<proteinExistence type="predicted"/>
<organism evidence="1 2">
    <name type="scientific">Colletotrichum tamarilloi</name>
    <dbReference type="NCBI Taxonomy" id="1209934"/>
    <lineage>
        <taxon>Eukaryota</taxon>
        <taxon>Fungi</taxon>
        <taxon>Dikarya</taxon>
        <taxon>Ascomycota</taxon>
        <taxon>Pezizomycotina</taxon>
        <taxon>Sordariomycetes</taxon>
        <taxon>Hypocreomycetidae</taxon>
        <taxon>Glomerellales</taxon>
        <taxon>Glomerellaceae</taxon>
        <taxon>Colletotrichum</taxon>
        <taxon>Colletotrichum acutatum species complex</taxon>
    </lineage>
</organism>
<reference evidence="1 2" key="1">
    <citation type="submission" date="2016-10" db="EMBL/GenBank/DDBJ databases">
        <title>The genome sequence of Colletotrichum fioriniae PJ7.</title>
        <authorList>
            <person name="Baroncelli R."/>
        </authorList>
    </citation>
    <scope>NUCLEOTIDE SEQUENCE [LARGE SCALE GENOMIC DNA]</scope>
    <source>
        <strain evidence="1 2">Tom-12</strain>
    </source>
</reference>
<name>A0ABQ9QQM5_9PEZI</name>
<accession>A0ABQ9QQM5</accession>